<evidence type="ECO:0000313" key="1">
    <source>
        <dbReference type="EMBL" id="PTL59535.1"/>
    </source>
</evidence>
<name>A0A2T4UJY6_9ACTN</name>
<comment type="caution">
    <text evidence="1">The sequence shown here is derived from an EMBL/GenBank/DDBJ whole genome shotgun (WGS) entry which is preliminary data.</text>
</comment>
<dbReference type="EMBL" id="PYYB01000001">
    <property type="protein sequence ID" value="PTL59535.1"/>
    <property type="molecule type" value="Genomic_DNA"/>
</dbReference>
<sequence length="350" mass="37816">MPDLWNAVKDLPVTIESSACEPLLPAGPTGIEDASTTQLRLHGRGEEGLGEQVGTPTTQAGLRALDLPLAGTWPTLAAFLAHLDTLELWPAGPPEYELERHWRRWTFESAALDLALRQARTTLPEVLGRAPRPVTFVNSVGLGDPPDAARVASRRAANPTVGFKLDVEPSWTQAIMDEIAAVPGVTVIDFKGRYDLDVADEGALLAMYERAIATFTDVWFEDPHDDRPAVVDLLGPVRDRVSYDAPIVGVASLQETALTPSIVNVKPCRVGRLEELSRLYAHCEDHGIRMYNGGMGELGVGRGQAQLLAALFHPDAPNDIAPPAFNLLDVPAGAPSSPLDPAPDRGFRRR</sequence>
<protein>
    <submittedName>
        <fullName evidence="1">Uncharacterized protein</fullName>
    </submittedName>
</protein>
<dbReference type="InterPro" id="IPR036849">
    <property type="entry name" value="Enolase-like_C_sf"/>
</dbReference>
<dbReference type="Proteomes" id="UP000240739">
    <property type="component" value="Unassembled WGS sequence"/>
</dbReference>
<dbReference type="SUPFAM" id="SSF51604">
    <property type="entry name" value="Enolase C-terminal domain-like"/>
    <property type="match status" value="1"/>
</dbReference>
<keyword evidence="2" id="KW-1185">Reference proteome</keyword>
<dbReference type="Gene3D" id="3.20.20.120">
    <property type="entry name" value="Enolase-like C-terminal domain"/>
    <property type="match status" value="1"/>
</dbReference>
<dbReference type="Gene3D" id="3.30.390.10">
    <property type="entry name" value="Enolase-like, N-terminal domain"/>
    <property type="match status" value="1"/>
</dbReference>
<organism evidence="1 2">
    <name type="scientific">Paraconexibacter algicola</name>
    <dbReference type="NCBI Taxonomy" id="2133960"/>
    <lineage>
        <taxon>Bacteria</taxon>
        <taxon>Bacillati</taxon>
        <taxon>Actinomycetota</taxon>
        <taxon>Thermoleophilia</taxon>
        <taxon>Solirubrobacterales</taxon>
        <taxon>Paraconexibacteraceae</taxon>
        <taxon>Paraconexibacter</taxon>
    </lineage>
</organism>
<gene>
    <name evidence="1" type="ORF">C7Y72_07680</name>
</gene>
<proteinExistence type="predicted"/>
<accession>A0A2T4UJY6</accession>
<dbReference type="AlphaFoldDB" id="A0A2T4UJY6"/>
<dbReference type="InterPro" id="IPR029017">
    <property type="entry name" value="Enolase-like_N"/>
</dbReference>
<evidence type="ECO:0000313" key="2">
    <source>
        <dbReference type="Proteomes" id="UP000240739"/>
    </source>
</evidence>
<dbReference type="RefSeq" id="WP_107568180.1">
    <property type="nucleotide sequence ID" value="NZ_PYYB01000001.1"/>
</dbReference>
<dbReference type="OrthoDB" id="9774531at2"/>
<reference evidence="1 2" key="1">
    <citation type="submission" date="2018-03" db="EMBL/GenBank/DDBJ databases">
        <title>Aquarubrobacter algicola gen. nov., sp. nov., a novel actinobacterium isolated from shallow eutrophic lake during the end of cyanobacterial harmful algal blooms.</title>
        <authorList>
            <person name="Chun S.J."/>
        </authorList>
    </citation>
    <scope>NUCLEOTIDE SEQUENCE [LARGE SCALE GENOMIC DNA]</scope>
    <source>
        <strain evidence="1 2">Seoho-28</strain>
    </source>
</reference>